<comment type="caution">
    <text evidence="5">The sequence shown here is derived from an EMBL/GenBank/DDBJ whole genome shotgun (WGS) entry which is preliminary data.</text>
</comment>
<dbReference type="PRINTS" id="PR00463">
    <property type="entry name" value="EP450I"/>
</dbReference>
<evidence type="ECO:0000313" key="6">
    <source>
        <dbReference type="Proteomes" id="UP000823388"/>
    </source>
</evidence>
<dbReference type="GO" id="GO:0016132">
    <property type="term" value="P:brassinosteroid biosynthetic process"/>
    <property type="evidence" value="ECO:0007669"/>
    <property type="project" value="TreeGrafter"/>
</dbReference>
<evidence type="ECO:0000256" key="4">
    <source>
        <dbReference type="RuleBase" id="RU000461"/>
    </source>
</evidence>
<keyword evidence="1 3" id="KW-0479">Metal-binding</keyword>
<dbReference type="GO" id="GO:0020037">
    <property type="term" value="F:heme binding"/>
    <property type="evidence" value="ECO:0007669"/>
    <property type="project" value="InterPro"/>
</dbReference>
<gene>
    <name evidence="5" type="ORF">PVAP13_9NG517700</name>
</gene>
<keyword evidence="4" id="KW-0503">Monooxygenase</keyword>
<organism evidence="5 6">
    <name type="scientific">Panicum virgatum</name>
    <name type="common">Blackwell switchgrass</name>
    <dbReference type="NCBI Taxonomy" id="38727"/>
    <lineage>
        <taxon>Eukaryota</taxon>
        <taxon>Viridiplantae</taxon>
        <taxon>Streptophyta</taxon>
        <taxon>Embryophyta</taxon>
        <taxon>Tracheophyta</taxon>
        <taxon>Spermatophyta</taxon>
        <taxon>Magnoliopsida</taxon>
        <taxon>Liliopsida</taxon>
        <taxon>Poales</taxon>
        <taxon>Poaceae</taxon>
        <taxon>PACMAD clade</taxon>
        <taxon>Panicoideae</taxon>
        <taxon>Panicodae</taxon>
        <taxon>Paniceae</taxon>
        <taxon>Panicinae</taxon>
        <taxon>Panicum</taxon>
        <taxon>Panicum sect. Hiantes</taxon>
    </lineage>
</organism>
<dbReference type="GO" id="GO:0005506">
    <property type="term" value="F:iron ion binding"/>
    <property type="evidence" value="ECO:0007669"/>
    <property type="project" value="InterPro"/>
</dbReference>
<feature type="binding site" description="axial binding residue" evidence="3">
    <location>
        <position position="284"/>
    </location>
    <ligand>
        <name>heme</name>
        <dbReference type="ChEBI" id="CHEBI:30413"/>
    </ligand>
    <ligandPart>
        <name>Fe</name>
        <dbReference type="ChEBI" id="CHEBI:18248"/>
    </ligandPart>
</feature>
<evidence type="ECO:0000256" key="3">
    <source>
        <dbReference type="PIRSR" id="PIRSR602401-1"/>
    </source>
</evidence>
<dbReference type="SUPFAM" id="SSF48264">
    <property type="entry name" value="Cytochrome P450"/>
    <property type="match status" value="1"/>
</dbReference>
<protein>
    <recommendedName>
        <fullName evidence="7">Cytochrome P450</fullName>
    </recommendedName>
</protein>
<dbReference type="InterPro" id="IPR002401">
    <property type="entry name" value="Cyt_P450_E_grp-I"/>
</dbReference>
<accession>A0A8T0MWT7</accession>
<dbReference type="PRINTS" id="PR00385">
    <property type="entry name" value="P450"/>
</dbReference>
<keyword evidence="6" id="KW-1185">Reference proteome</keyword>
<dbReference type="Gene3D" id="1.10.630.10">
    <property type="entry name" value="Cytochrome P450"/>
    <property type="match status" value="1"/>
</dbReference>
<dbReference type="Pfam" id="PF00067">
    <property type="entry name" value="p450"/>
    <property type="match status" value="1"/>
</dbReference>
<dbReference type="PANTHER" id="PTHR24286">
    <property type="entry name" value="CYTOCHROME P450 26"/>
    <property type="match status" value="1"/>
</dbReference>
<dbReference type="PROSITE" id="PS00086">
    <property type="entry name" value="CYTOCHROME_P450"/>
    <property type="match status" value="1"/>
</dbReference>
<dbReference type="InterPro" id="IPR001128">
    <property type="entry name" value="Cyt_P450"/>
</dbReference>
<dbReference type="GO" id="GO:0010268">
    <property type="term" value="P:brassinosteroid homeostasis"/>
    <property type="evidence" value="ECO:0007669"/>
    <property type="project" value="TreeGrafter"/>
</dbReference>
<dbReference type="InterPro" id="IPR017972">
    <property type="entry name" value="Cyt_P450_CS"/>
</dbReference>
<comment type="cofactor">
    <cofactor evidence="3">
        <name>heme</name>
        <dbReference type="ChEBI" id="CHEBI:30413"/>
    </cofactor>
</comment>
<keyword evidence="4" id="KW-0560">Oxidoreductase</keyword>
<dbReference type="GO" id="GO:0016705">
    <property type="term" value="F:oxidoreductase activity, acting on paired donors, with incorporation or reduction of molecular oxygen"/>
    <property type="evidence" value="ECO:0007669"/>
    <property type="project" value="InterPro"/>
</dbReference>
<dbReference type="GO" id="GO:0004497">
    <property type="term" value="F:monooxygenase activity"/>
    <property type="evidence" value="ECO:0007669"/>
    <property type="project" value="UniProtKB-KW"/>
</dbReference>
<proteinExistence type="inferred from homology"/>
<evidence type="ECO:0000313" key="5">
    <source>
        <dbReference type="EMBL" id="KAG2540019.1"/>
    </source>
</evidence>
<dbReference type="PANTHER" id="PTHR24286:SF37">
    <property type="entry name" value="CYTOCHROME P450 724B1"/>
    <property type="match status" value="1"/>
</dbReference>
<sequence>MFLALVASTGLKASYVASVDESARSLIASWSGRKTISFCEEARKFPYKVIMEQVLGLPHDGPVACRILEEYQIFMKGIISLPITVPGTPFAKAVKARKRISETMEKFIEDRKRNPSKQSVFLDVLLANKDLSHDDKVAFLLDSLLAGHETTSVLLSILVYFIGKSPSIIDQLKKEHEAIRATKGKDEPLTPDDYRKMEYTLRVINEGLRCGNIVKLVHRKVLKDVTYKGYVIPAGWKVLPILGAVHVDASHHLEPEQFQPGRWEGLSQPAGKSFAPFGGGLRLCPGSEIVKVEAAFFLHHLVLNYRWRMDEEDVPMLHQYVEFKKGLPIQLEPISG</sequence>
<reference evidence="5" key="1">
    <citation type="submission" date="2020-05" db="EMBL/GenBank/DDBJ databases">
        <title>WGS assembly of Panicum virgatum.</title>
        <authorList>
            <person name="Lovell J.T."/>
            <person name="Jenkins J."/>
            <person name="Shu S."/>
            <person name="Juenger T.E."/>
            <person name="Schmutz J."/>
        </authorList>
    </citation>
    <scope>NUCLEOTIDE SEQUENCE</scope>
    <source>
        <strain evidence="5">AP13</strain>
    </source>
</reference>
<evidence type="ECO:0000256" key="1">
    <source>
        <dbReference type="ARBA" id="ARBA00022723"/>
    </source>
</evidence>
<name>A0A8T0MWT7_PANVG</name>
<keyword evidence="3 4" id="KW-0349">Heme</keyword>
<dbReference type="EMBL" id="CM029054">
    <property type="protein sequence ID" value="KAG2540019.1"/>
    <property type="molecule type" value="Genomic_DNA"/>
</dbReference>
<evidence type="ECO:0008006" key="7">
    <source>
        <dbReference type="Google" id="ProtNLM"/>
    </source>
</evidence>
<dbReference type="AlphaFoldDB" id="A0A8T0MWT7"/>
<keyword evidence="2 3" id="KW-0408">Iron</keyword>
<dbReference type="InterPro" id="IPR036396">
    <property type="entry name" value="Cyt_P450_sf"/>
</dbReference>
<comment type="similarity">
    <text evidence="4">Belongs to the cytochrome P450 family.</text>
</comment>
<dbReference type="GO" id="GO:0016125">
    <property type="term" value="P:sterol metabolic process"/>
    <property type="evidence" value="ECO:0007669"/>
    <property type="project" value="TreeGrafter"/>
</dbReference>
<dbReference type="Proteomes" id="UP000823388">
    <property type="component" value="Chromosome 9N"/>
</dbReference>
<evidence type="ECO:0000256" key="2">
    <source>
        <dbReference type="ARBA" id="ARBA00023004"/>
    </source>
</evidence>